<evidence type="ECO:0000313" key="1">
    <source>
        <dbReference type="EMBL" id="NEB94748.1"/>
    </source>
</evidence>
<dbReference type="InterPro" id="IPR036188">
    <property type="entry name" value="FAD/NAD-bd_sf"/>
</dbReference>
<dbReference type="PRINTS" id="PR00419">
    <property type="entry name" value="ADXRDTASE"/>
</dbReference>
<dbReference type="PANTHER" id="PTHR42841">
    <property type="entry name" value="AMINE OXIDASE"/>
    <property type="match status" value="1"/>
</dbReference>
<dbReference type="SUPFAM" id="SSF51905">
    <property type="entry name" value="FAD/NAD(P)-binding domain"/>
    <property type="match status" value="1"/>
</dbReference>
<reference evidence="1 2" key="1">
    <citation type="submission" date="2020-01" db="EMBL/GenBank/DDBJ databases">
        <title>Insect and environment-associated Actinomycetes.</title>
        <authorList>
            <person name="Currrie C."/>
            <person name="Chevrette M."/>
            <person name="Carlson C."/>
            <person name="Stubbendieck R."/>
            <person name="Wendt-Pienkowski E."/>
        </authorList>
    </citation>
    <scope>NUCLEOTIDE SEQUENCE [LARGE SCALE GENOMIC DNA]</scope>
    <source>
        <strain evidence="1 2">SID7754</strain>
    </source>
</reference>
<dbReference type="Proteomes" id="UP000470520">
    <property type="component" value="Unassembled WGS sequence"/>
</dbReference>
<feature type="non-terminal residue" evidence="1">
    <location>
        <position position="119"/>
    </location>
</feature>
<dbReference type="Pfam" id="PF13450">
    <property type="entry name" value="NAD_binding_8"/>
    <property type="match status" value="1"/>
</dbReference>
<organism evidence="1 2">
    <name type="scientific">Streptomyces bauhiniae</name>
    <dbReference type="NCBI Taxonomy" id="2340725"/>
    <lineage>
        <taxon>Bacteria</taxon>
        <taxon>Bacillati</taxon>
        <taxon>Actinomycetota</taxon>
        <taxon>Actinomycetes</taxon>
        <taxon>Kitasatosporales</taxon>
        <taxon>Streptomycetaceae</taxon>
        <taxon>Streptomyces</taxon>
    </lineage>
</organism>
<dbReference type="EMBL" id="JAAGMR010000276">
    <property type="protein sequence ID" value="NEB94748.1"/>
    <property type="molecule type" value="Genomic_DNA"/>
</dbReference>
<sequence>MLEPAYQVDVVVVGAGVAGLAAAHRLTSAGVTTAVLEAAPEVGGRMSTEQVDGFRLDRVGRPLTTSGTELRTVPGLAPLALRQFAPGVLLHRDGRRHRAGAPAPVGGARGALQVARALA</sequence>
<proteinExistence type="predicted"/>
<dbReference type="AlphaFoldDB" id="A0A7K3QXU5"/>
<evidence type="ECO:0000313" key="2">
    <source>
        <dbReference type="Proteomes" id="UP000470520"/>
    </source>
</evidence>
<comment type="caution">
    <text evidence="1">The sequence shown here is derived from an EMBL/GenBank/DDBJ whole genome shotgun (WGS) entry which is preliminary data.</text>
</comment>
<gene>
    <name evidence="1" type="ORF">G3I21_24225</name>
</gene>
<protein>
    <submittedName>
        <fullName evidence="1">FAD-dependent oxidoreductase</fullName>
    </submittedName>
</protein>
<accession>A0A7K3QXU5</accession>
<dbReference type="RefSeq" id="WP_164192503.1">
    <property type="nucleotide sequence ID" value="NZ_JAAGMR010000276.1"/>
</dbReference>
<name>A0A7K3QXU5_9ACTN</name>
<dbReference type="Gene3D" id="3.50.50.60">
    <property type="entry name" value="FAD/NAD(P)-binding domain"/>
    <property type="match status" value="1"/>
</dbReference>